<gene>
    <name evidence="3" type="ORF">PCON_07008</name>
</gene>
<keyword evidence="2" id="KW-1133">Transmembrane helix</keyword>
<dbReference type="AlphaFoldDB" id="U4LDS7"/>
<feature type="transmembrane region" description="Helical" evidence="2">
    <location>
        <begin position="75"/>
        <end position="98"/>
    </location>
</feature>
<organism evidence="3 4">
    <name type="scientific">Pyronema omphalodes (strain CBS 100304)</name>
    <name type="common">Pyronema confluens</name>
    <dbReference type="NCBI Taxonomy" id="1076935"/>
    <lineage>
        <taxon>Eukaryota</taxon>
        <taxon>Fungi</taxon>
        <taxon>Dikarya</taxon>
        <taxon>Ascomycota</taxon>
        <taxon>Pezizomycotina</taxon>
        <taxon>Pezizomycetes</taxon>
        <taxon>Pezizales</taxon>
        <taxon>Pyronemataceae</taxon>
        <taxon>Pyronema</taxon>
    </lineage>
</organism>
<proteinExistence type="predicted"/>
<evidence type="ECO:0000256" key="2">
    <source>
        <dbReference type="SAM" id="Phobius"/>
    </source>
</evidence>
<evidence type="ECO:0000313" key="4">
    <source>
        <dbReference type="Proteomes" id="UP000018144"/>
    </source>
</evidence>
<feature type="transmembrane region" description="Helical" evidence="2">
    <location>
        <begin position="104"/>
        <end position="121"/>
    </location>
</feature>
<dbReference type="EMBL" id="HF935352">
    <property type="protein sequence ID" value="CCX29682.1"/>
    <property type="molecule type" value="Genomic_DNA"/>
</dbReference>
<keyword evidence="4" id="KW-1185">Reference proteome</keyword>
<evidence type="ECO:0000313" key="3">
    <source>
        <dbReference type="EMBL" id="CCX29682.1"/>
    </source>
</evidence>
<accession>U4LDS7</accession>
<reference evidence="3 4" key="1">
    <citation type="journal article" date="2013" name="PLoS Genet.">
        <title>The genome and development-dependent transcriptomes of Pyronema confluens: a window into fungal evolution.</title>
        <authorList>
            <person name="Traeger S."/>
            <person name="Altegoer F."/>
            <person name="Freitag M."/>
            <person name="Gabaldon T."/>
            <person name="Kempken F."/>
            <person name="Kumar A."/>
            <person name="Marcet-Houben M."/>
            <person name="Poggeler S."/>
            <person name="Stajich J.E."/>
            <person name="Nowrousian M."/>
        </authorList>
    </citation>
    <scope>NUCLEOTIDE SEQUENCE [LARGE SCALE GENOMIC DNA]</scope>
    <source>
        <strain evidence="4">CBS 100304</strain>
        <tissue evidence="3">Vegetative mycelium</tissue>
    </source>
</reference>
<evidence type="ECO:0000256" key="1">
    <source>
        <dbReference type="SAM" id="MobiDB-lite"/>
    </source>
</evidence>
<dbReference type="Proteomes" id="UP000018144">
    <property type="component" value="Unassembled WGS sequence"/>
</dbReference>
<name>U4LDS7_PYROM</name>
<keyword evidence="2" id="KW-0472">Membrane</keyword>
<keyword evidence="2" id="KW-0812">Transmembrane</keyword>
<protein>
    <submittedName>
        <fullName evidence="3">Uncharacterized protein</fullName>
    </submittedName>
</protein>
<feature type="region of interest" description="Disordered" evidence="1">
    <location>
        <begin position="1"/>
        <end position="24"/>
    </location>
</feature>
<sequence length="174" mass="18767">MAKCSPKPAIKKADTTKKYPRRSPALATSFSTTIQDAVMTPIIQEMQSNTYIQQTFKLLKQILDKLNIQLSGTSMNFSTILMMFIAIPIVYTVVMWILNLFAKTLLLIGFGLLAVGYHTAWKGMANKEGGGAGRGDSRVKGGDAAKVAGLAAAAAAADEVKKDLEESGLRKRVV</sequence>